<protein>
    <submittedName>
        <fullName evidence="4">Flagellar protein FlgN</fullName>
    </submittedName>
</protein>
<evidence type="ECO:0000256" key="2">
    <source>
        <dbReference type="ARBA" id="ARBA00007703"/>
    </source>
</evidence>
<evidence type="ECO:0000256" key="3">
    <source>
        <dbReference type="ARBA" id="ARBA00022795"/>
    </source>
</evidence>
<dbReference type="AlphaFoldDB" id="A0AAD0R081"/>
<comment type="function">
    <text evidence="1">Required for the efficient initiation of filament assembly.</text>
</comment>
<dbReference type="Proteomes" id="UP000256503">
    <property type="component" value="Chromosome"/>
</dbReference>
<dbReference type="InterPro" id="IPR036679">
    <property type="entry name" value="FlgN-like_sf"/>
</dbReference>
<dbReference type="EMBL" id="CP031146">
    <property type="protein sequence ID" value="AXM98874.1"/>
    <property type="molecule type" value="Genomic_DNA"/>
</dbReference>
<keyword evidence="3" id="KW-1005">Bacterial flagellum biogenesis</keyword>
<keyword evidence="4" id="KW-0282">Flagellum</keyword>
<organism evidence="4 5">
    <name type="scientific">Pseudomonas plecoglossicida</name>
    <dbReference type="NCBI Taxonomy" id="70775"/>
    <lineage>
        <taxon>Bacteria</taxon>
        <taxon>Pseudomonadati</taxon>
        <taxon>Pseudomonadota</taxon>
        <taxon>Gammaproteobacteria</taxon>
        <taxon>Pseudomonadales</taxon>
        <taxon>Pseudomonadaceae</taxon>
        <taxon>Pseudomonas</taxon>
    </lineage>
</organism>
<name>A0AAD0R081_PSEDL</name>
<dbReference type="GO" id="GO:0044780">
    <property type="term" value="P:bacterial-type flagellum assembly"/>
    <property type="evidence" value="ECO:0007669"/>
    <property type="project" value="InterPro"/>
</dbReference>
<evidence type="ECO:0000256" key="1">
    <source>
        <dbReference type="ARBA" id="ARBA00002397"/>
    </source>
</evidence>
<dbReference type="InterPro" id="IPR007809">
    <property type="entry name" value="FlgN-like"/>
</dbReference>
<gene>
    <name evidence="4" type="ORF">DVB73_25280</name>
</gene>
<sequence>MGEDFQAYNRLVELMNRLHGLLLVRDAVQIDISNQQITALLDAAVVRVQRRRKVMEAFRLPVDEQAMEKLFGLFEPGRRAALLSAWSGLRAQVERCRVLNERNGKLLAMQSEILQRVLDREPAHIYQPSY</sequence>
<dbReference type="SUPFAM" id="SSF140566">
    <property type="entry name" value="FlgN-like"/>
    <property type="match status" value="1"/>
</dbReference>
<evidence type="ECO:0000313" key="5">
    <source>
        <dbReference type="Proteomes" id="UP000256503"/>
    </source>
</evidence>
<keyword evidence="4" id="KW-0966">Cell projection</keyword>
<proteinExistence type="inferred from homology"/>
<dbReference type="Pfam" id="PF05130">
    <property type="entry name" value="FlgN"/>
    <property type="match status" value="1"/>
</dbReference>
<comment type="similarity">
    <text evidence="2">Belongs to the FlgN family.</text>
</comment>
<reference evidence="4 5" key="1">
    <citation type="submission" date="2018-07" db="EMBL/GenBank/DDBJ databases">
        <title>Complete genome sequence of a Pseudomonas plecoglossicida strain pathogenic to the marine fish, Larimichthys crocea.</title>
        <authorList>
            <person name="Tao Z."/>
        </authorList>
    </citation>
    <scope>NUCLEOTIDE SEQUENCE [LARGE SCALE GENOMIC DNA]</scope>
    <source>
        <strain evidence="4 5">XSDHY-P</strain>
    </source>
</reference>
<keyword evidence="4" id="KW-0969">Cilium</keyword>
<dbReference type="Gene3D" id="1.20.58.300">
    <property type="entry name" value="FlgN-like"/>
    <property type="match status" value="1"/>
</dbReference>
<accession>A0AAD0R081</accession>
<evidence type="ECO:0000313" key="4">
    <source>
        <dbReference type="EMBL" id="AXM98874.1"/>
    </source>
</evidence>